<evidence type="ECO:0000313" key="1">
    <source>
        <dbReference type="EMBL" id="MBP2058603.1"/>
    </source>
</evidence>
<reference evidence="1 2" key="1">
    <citation type="submission" date="2021-03" db="EMBL/GenBank/DDBJ databases">
        <title>Genomic Encyclopedia of Type Strains, Phase IV (KMG-IV): sequencing the most valuable type-strain genomes for metagenomic binning, comparative biology and taxonomic classification.</title>
        <authorList>
            <person name="Goeker M."/>
        </authorList>
    </citation>
    <scope>NUCLEOTIDE SEQUENCE [LARGE SCALE GENOMIC DNA]</scope>
    <source>
        <strain evidence="1 2">DSM 101872</strain>
    </source>
</reference>
<dbReference type="Proteomes" id="UP001519292">
    <property type="component" value="Unassembled WGS sequence"/>
</dbReference>
<evidence type="ECO:0000313" key="2">
    <source>
        <dbReference type="Proteomes" id="UP001519292"/>
    </source>
</evidence>
<sequence length="94" mass="10784">MVGSRQMNMFSLSKIDNYRSNHKSVPRRLQGSGAGDKRIQRMINRTYGRQTMMLNKNSLDRTAKNVDKNYKALKRAFKRQGIRVTRKSFGSSGG</sequence>
<dbReference type="EMBL" id="JAGGLU010000012">
    <property type="protein sequence ID" value="MBP2058603.1"/>
    <property type="molecule type" value="Genomic_DNA"/>
</dbReference>
<organism evidence="1 2">
    <name type="scientific">Lactobacillus colini</name>
    <dbReference type="NCBI Taxonomy" id="1819254"/>
    <lineage>
        <taxon>Bacteria</taxon>
        <taxon>Bacillati</taxon>
        <taxon>Bacillota</taxon>
        <taxon>Bacilli</taxon>
        <taxon>Lactobacillales</taxon>
        <taxon>Lactobacillaceae</taxon>
        <taxon>Lactobacillus</taxon>
    </lineage>
</organism>
<protein>
    <submittedName>
        <fullName evidence="1">Uncharacterized protein</fullName>
    </submittedName>
</protein>
<gene>
    <name evidence="1" type="ORF">J2Z60_001791</name>
</gene>
<keyword evidence="2" id="KW-1185">Reference proteome</keyword>
<comment type="caution">
    <text evidence="1">The sequence shown here is derived from an EMBL/GenBank/DDBJ whole genome shotgun (WGS) entry which is preliminary data.</text>
</comment>
<dbReference type="RefSeq" id="WP_209687336.1">
    <property type="nucleotide sequence ID" value="NZ_JAGGLU010000012.1"/>
</dbReference>
<accession>A0ABS4MG79</accession>
<proteinExistence type="predicted"/>
<name>A0ABS4MG79_9LACO</name>